<protein>
    <submittedName>
        <fullName evidence="1">Uncharacterized protein</fullName>
    </submittedName>
</protein>
<dbReference type="OrthoDB" id="9914135at2"/>
<evidence type="ECO:0000313" key="1">
    <source>
        <dbReference type="EMBL" id="GEM89547.1"/>
    </source>
</evidence>
<accession>A0A511RKD3</accession>
<name>A0A511RKD3_9DEIN</name>
<reference evidence="1 2" key="1">
    <citation type="submission" date="2019-07" db="EMBL/GenBank/DDBJ databases">
        <title>Whole genome shotgun sequence of Oceanithermus desulfurans NBRC 100063.</title>
        <authorList>
            <person name="Hosoyama A."/>
            <person name="Uohara A."/>
            <person name="Ohji S."/>
            <person name="Ichikawa N."/>
        </authorList>
    </citation>
    <scope>NUCLEOTIDE SEQUENCE [LARGE SCALE GENOMIC DNA]</scope>
    <source>
        <strain evidence="1 2">NBRC 100063</strain>
    </source>
</reference>
<organism evidence="1 2">
    <name type="scientific">Oceanithermus desulfurans NBRC 100063</name>
    <dbReference type="NCBI Taxonomy" id="1227550"/>
    <lineage>
        <taxon>Bacteria</taxon>
        <taxon>Thermotogati</taxon>
        <taxon>Deinococcota</taxon>
        <taxon>Deinococci</taxon>
        <taxon>Thermales</taxon>
        <taxon>Thermaceae</taxon>
        <taxon>Oceanithermus</taxon>
    </lineage>
</organism>
<comment type="caution">
    <text evidence="1">The sequence shown here is derived from an EMBL/GenBank/DDBJ whole genome shotgun (WGS) entry which is preliminary data.</text>
</comment>
<sequence length="64" mass="6995">MPEENTIIIENDSDVIHVQPDGTLLINDPHLAEALAEAQAIEEEEGFVRFVPNIGCNSNCNSNC</sequence>
<dbReference type="AlphaFoldDB" id="A0A511RKD3"/>
<dbReference type="RefSeq" id="WP_147146456.1">
    <property type="nucleotide sequence ID" value="NZ_BJXN01000005.1"/>
</dbReference>
<dbReference type="EMBL" id="BJXN01000005">
    <property type="protein sequence ID" value="GEM89547.1"/>
    <property type="molecule type" value="Genomic_DNA"/>
</dbReference>
<proteinExistence type="predicted"/>
<gene>
    <name evidence="1" type="ORF">ODE01S_09810</name>
</gene>
<evidence type="ECO:0000313" key="2">
    <source>
        <dbReference type="Proteomes" id="UP000321827"/>
    </source>
</evidence>
<dbReference type="Proteomes" id="UP000321827">
    <property type="component" value="Unassembled WGS sequence"/>
</dbReference>